<proteinExistence type="predicted"/>
<organism evidence="2 3">
    <name type="scientific">Seohaeicola nanhaiensis</name>
    <dbReference type="NCBI Taxonomy" id="1387282"/>
    <lineage>
        <taxon>Bacteria</taxon>
        <taxon>Pseudomonadati</taxon>
        <taxon>Pseudomonadota</taxon>
        <taxon>Alphaproteobacteria</taxon>
        <taxon>Rhodobacterales</taxon>
        <taxon>Roseobacteraceae</taxon>
        <taxon>Seohaeicola</taxon>
    </lineage>
</organism>
<dbReference type="PANTHER" id="PTHR43883">
    <property type="entry name" value="SLR0207 PROTEIN"/>
    <property type="match status" value="1"/>
</dbReference>
<dbReference type="InterPro" id="IPR052732">
    <property type="entry name" value="Cell-binding_unc_protein"/>
</dbReference>
<evidence type="ECO:0000313" key="2">
    <source>
        <dbReference type="EMBL" id="MFC4668751.1"/>
    </source>
</evidence>
<keyword evidence="3" id="KW-1185">Reference proteome</keyword>
<evidence type="ECO:0000259" key="1">
    <source>
        <dbReference type="Pfam" id="PF09414"/>
    </source>
</evidence>
<dbReference type="GO" id="GO:0016874">
    <property type="term" value="F:ligase activity"/>
    <property type="evidence" value="ECO:0007669"/>
    <property type="project" value="UniProtKB-KW"/>
</dbReference>
<dbReference type="PANTHER" id="PTHR43883:SF1">
    <property type="entry name" value="GLUCONOKINASE"/>
    <property type="match status" value="1"/>
</dbReference>
<dbReference type="Pfam" id="PF09414">
    <property type="entry name" value="RNA_ligase"/>
    <property type="match status" value="1"/>
</dbReference>
<dbReference type="RefSeq" id="WP_380717093.1">
    <property type="nucleotide sequence ID" value="NZ_JBHSGI010000005.1"/>
</dbReference>
<evidence type="ECO:0000313" key="3">
    <source>
        <dbReference type="Proteomes" id="UP001595973"/>
    </source>
</evidence>
<dbReference type="EMBL" id="JBHSGI010000005">
    <property type="protein sequence ID" value="MFC4668751.1"/>
    <property type="molecule type" value="Genomic_DNA"/>
</dbReference>
<dbReference type="Proteomes" id="UP001595973">
    <property type="component" value="Unassembled WGS sequence"/>
</dbReference>
<dbReference type="InterPro" id="IPR021122">
    <property type="entry name" value="RNA_ligase_dom_REL/Rnl2"/>
</dbReference>
<feature type="domain" description="RNA ligase" evidence="1">
    <location>
        <begin position="11"/>
        <end position="161"/>
    </location>
</feature>
<keyword evidence="2" id="KW-0436">Ligase</keyword>
<name>A0ABV9KGJ7_9RHOB</name>
<reference evidence="3" key="1">
    <citation type="journal article" date="2019" name="Int. J. Syst. Evol. Microbiol.">
        <title>The Global Catalogue of Microorganisms (GCM) 10K type strain sequencing project: providing services to taxonomists for standard genome sequencing and annotation.</title>
        <authorList>
            <consortium name="The Broad Institute Genomics Platform"/>
            <consortium name="The Broad Institute Genome Sequencing Center for Infectious Disease"/>
            <person name="Wu L."/>
            <person name="Ma J."/>
        </authorList>
    </citation>
    <scope>NUCLEOTIDE SEQUENCE [LARGE SCALE GENOMIC DNA]</scope>
    <source>
        <strain evidence="3">CGMCC 4.7283</strain>
    </source>
</reference>
<comment type="caution">
    <text evidence="2">The sequence shown here is derived from an EMBL/GenBank/DDBJ whole genome shotgun (WGS) entry which is preliminary data.</text>
</comment>
<sequence length="185" mass="20685">MSSLEGLMVDDLVVTEKMDGENTTIHAAGCHARSPDSRHHPSRDWLKAFAAGISPFLAKGERIVGENLYARHLVAYDALPSYFLGFAWIIEDEIQSWDLTLARFEELGIQPVSTLYRGAYRAGLFDDLAQALDLTNQEGFVARIAASFPESDMPRHVGKYVRAGHIQTETHWMKAELIPNQLAKD</sequence>
<accession>A0ABV9KGJ7</accession>
<gene>
    <name evidence="2" type="ORF">ACFO5X_09310</name>
</gene>
<dbReference type="Gene3D" id="3.30.470.30">
    <property type="entry name" value="DNA ligase/mRNA capping enzyme"/>
    <property type="match status" value="1"/>
</dbReference>
<dbReference type="SUPFAM" id="SSF56091">
    <property type="entry name" value="DNA ligase/mRNA capping enzyme, catalytic domain"/>
    <property type="match status" value="1"/>
</dbReference>
<protein>
    <submittedName>
        <fullName evidence="2">RNA ligase family protein</fullName>
    </submittedName>
</protein>